<dbReference type="Proteomes" id="UP000270190">
    <property type="component" value="Unassembled WGS sequence"/>
</dbReference>
<organism evidence="3 5">
    <name type="scientific">Brochothrix thermosphacta</name>
    <name type="common">Microbacterium thermosphactum</name>
    <dbReference type="NCBI Taxonomy" id="2756"/>
    <lineage>
        <taxon>Bacteria</taxon>
        <taxon>Bacillati</taxon>
        <taxon>Bacillota</taxon>
        <taxon>Bacilli</taxon>
        <taxon>Bacillales</taxon>
        <taxon>Listeriaceae</taxon>
        <taxon>Brochothrix</taxon>
    </lineage>
</organism>
<evidence type="ECO:0000259" key="2">
    <source>
        <dbReference type="PROSITE" id="PS51729"/>
    </source>
</evidence>
<evidence type="ECO:0000313" key="4">
    <source>
        <dbReference type="EMBL" id="SPP26923.1"/>
    </source>
</evidence>
<reference evidence="6" key="2">
    <citation type="submission" date="2018-04" db="EMBL/GenBank/DDBJ databases">
        <authorList>
            <person name="Illikoud N."/>
        </authorList>
    </citation>
    <scope>NUCLEOTIDE SEQUENCE [LARGE SCALE GENOMIC DNA]</scope>
</reference>
<dbReference type="EMBL" id="OUNC01000004">
    <property type="protein sequence ID" value="SPP26923.1"/>
    <property type="molecule type" value="Genomic_DNA"/>
</dbReference>
<reference evidence="3 5" key="1">
    <citation type="submission" date="2017-09" db="EMBL/GenBank/DDBJ databases">
        <title>Complete Genome Sequences of Two Strains of the Meat Spoilage Bacterium Brochothrix thermosphacta Isolated from Ground Chicken.</title>
        <authorList>
            <person name="Paoli G.C."/>
            <person name="Wijey C."/>
            <person name="Chen C.-Y."/>
            <person name="Nguyen L."/>
            <person name="Yan X."/>
            <person name="Irwin P.L."/>
        </authorList>
    </citation>
    <scope>NUCLEOTIDE SEQUENCE [LARGE SCALE GENOMIC DNA]</scope>
    <source>
        <strain evidence="3 5">BI</strain>
    </source>
</reference>
<sequence>MNLIEEDLRLYEKEANGELKAEVTFSPVSDSVWALDHTYVNPAYRGQGLAQQLVEAAVAKARREGKQIIPSCSYAKAQFERVPEYADIWYK</sequence>
<keyword evidence="3" id="KW-0808">Transferase</keyword>
<dbReference type="CDD" id="cd04301">
    <property type="entry name" value="NAT_SF"/>
    <property type="match status" value="1"/>
</dbReference>
<reference evidence="4" key="3">
    <citation type="submission" date="2018-04" db="EMBL/GenBank/DDBJ databases">
        <authorList>
            <person name="Go L.Y."/>
            <person name="Mitchell J.A."/>
        </authorList>
    </citation>
    <scope>NUCLEOTIDE SEQUENCE</scope>
    <source>
        <strain evidence="4">BSAS1 3</strain>
    </source>
</reference>
<dbReference type="Proteomes" id="UP000243591">
    <property type="component" value="Chromosome"/>
</dbReference>
<evidence type="ECO:0000313" key="6">
    <source>
        <dbReference type="Proteomes" id="UP000270190"/>
    </source>
</evidence>
<dbReference type="InterPro" id="IPR016181">
    <property type="entry name" value="Acyl_CoA_acyltransferase"/>
</dbReference>
<dbReference type="SUPFAM" id="SSF55729">
    <property type="entry name" value="Acyl-CoA N-acyltransferases (Nat)"/>
    <property type="match status" value="1"/>
</dbReference>
<accession>A0A1D2JQN5</accession>
<dbReference type="PROSITE" id="PS51186">
    <property type="entry name" value="GNAT"/>
    <property type="match status" value="1"/>
</dbReference>
<gene>
    <name evidence="4" type="ORF">BTBSAS_120059</name>
    <name evidence="3" type="ORF">CNY62_12460</name>
</gene>
<dbReference type="Pfam" id="PF14542">
    <property type="entry name" value="Acetyltransf_CG"/>
    <property type="match status" value="1"/>
</dbReference>
<keyword evidence="5" id="KW-1185">Reference proteome</keyword>
<dbReference type="Gene3D" id="3.40.630.30">
    <property type="match status" value="1"/>
</dbReference>
<proteinExistence type="predicted"/>
<dbReference type="PROSITE" id="PS51729">
    <property type="entry name" value="GNAT_YJDJ"/>
    <property type="match status" value="1"/>
</dbReference>
<dbReference type="PANTHER" id="PTHR31435:SF10">
    <property type="entry name" value="BSR4717 PROTEIN"/>
    <property type="match status" value="1"/>
</dbReference>
<protein>
    <submittedName>
        <fullName evidence="3">GNAT family N-acetyltransferase</fullName>
    </submittedName>
    <submittedName>
        <fullName evidence="4">Putative acetyltransferase</fullName>
    </submittedName>
</protein>
<dbReference type="RefSeq" id="WP_029090932.1">
    <property type="nucleotide sequence ID" value="NZ_CBCPHX010000001.1"/>
</dbReference>
<evidence type="ECO:0000313" key="5">
    <source>
        <dbReference type="Proteomes" id="UP000243591"/>
    </source>
</evidence>
<dbReference type="PANTHER" id="PTHR31435">
    <property type="entry name" value="PROTEIN NATD1"/>
    <property type="match status" value="1"/>
</dbReference>
<dbReference type="EMBL" id="CP023483">
    <property type="protein sequence ID" value="ATF27112.1"/>
    <property type="molecule type" value="Genomic_DNA"/>
</dbReference>
<dbReference type="InterPro" id="IPR000182">
    <property type="entry name" value="GNAT_dom"/>
</dbReference>
<dbReference type="InterPro" id="IPR031165">
    <property type="entry name" value="GNAT_YJDJ"/>
</dbReference>
<evidence type="ECO:0000259" key="1">
    <source>
        <dbReference type="PROSITE" id="PS51186"/>
    </source>
</evidence>
<dbReference type="STRING" id="2756.BFR44_03665"/>
<dbReference type="KEGG" id="bths:CNY62_12460"/>
<dbReference type="InterPro" id="IPR045057">
    <property type="entry name" value="Gcn5-rel_NAT"/>
</dbReference>
<evidence type="ECO:0000313" key="3">
    <source>
        <dbReference type="EMBL" id="ATF27112.1"/>
    </source>
</evidence>
<dbReference type="GO" id="GO:0016747">
    <property type="term" value="F:acyltransferase activity, transferring groups other than amino-acyl groups"/>
    <property type="evidence" value="ECO:0007669"/>
    <property type="project" value="InterPro"/>
</dbReference>
<feature type="domain" description="N-acetyltransferase" evidence="2">
    <location>
        <begin position="3"/>
        <end position="90"/>
    </location>
</feature>
<feature type="domain" description="N-acetyltransferase" evidence="1">
    <location>
        <begin position="1"/>
        <end position="91"/>
    </location>
</feature>
<dbReference type="OrthoDB" id="9793389at2"/>
<dbReference type="AlphaFoldDB" id="A0A1D2JQN5"/>
<name>A0A1D2JQN5_BROTH</name>